<dbReference type="AlphaFoldDB" id="A0A1S3JLQ6"/>
<dbReference type="EC" id="1.5.1.53" evidence="7"/>
<evidence type="ECO:0000256" key="8">
    <source>
        <dbReference type="ARBA" id="ARBA00047751"/>
    </source>
</evidence>
<dbReference type="InterPro" id="IPR053806">
    <property type="entry name" value="MTHFR_C"/>
</dbReference>
<dbReference type="GO" id="GO:0071949">
    <property type="term" value="F:FAD binding"/>
    <property type="evidence" value="ECO:0007669"/>
    <property type="project" value="TreeGrafter"/>
</dbReference>
<comment type="catalytic activity">
    <reaction evidence="8">
        <text>(6S)-5-methyl-5,6,7,8-tetrahydrofolate + NADP(+) = (6R)-5,10-methylene-5,6,7,8-tetrahydrofolate + NADPH + H(+)</text>
        <dbReference type="Rhea" id="RHEA:19817"/>
        <dbReference type="ChEBI" id="CHEBI:15378"/>
        <dbReference type="ChEBI" id="CHEBI:15636"/>
        <dbReference type="ChEBI" id="CHEBI:18608"/>
        <dbReference type="ChEBI" id="CHEBI:57783"/>
        <dbReference type="ChEBI" id="CHEBI:58349"/>
        <dbReference type="EC" id="1.5.1.53"/>
    </reaction>
    <physiologicalReaction direction="right-to-left" evidence="8">
        <dbReference type="Rhea" id="RHEA:19819"/>
    </physiologicalReaction>
</comment>
<dbReference type="RefSeq" id="XP_013411345.1">
    <property type="nucleotide sequence ID" value="XM_013555891.1"/>
</dbReference>
<reference evidence="13" key="1">
    <citation type="submission" date="2025-08" db="UniProtKB">
        <authorList>
            <consortium name="RefSeq"/>
        </authorList>
    </citation>
    <scope>IDENTIFICATION</scope>
    <source>
        <tissue evidence="13">Gonads</tissue>
    </source>
</reference>
<dbReference type="GO" id="GO:0035999">
    <property type="term" value="P:tetrahydrofolate interconversion"/>
    <property type="evidence" value="ECO:0007669"/>
    <property type="project" value="UniProtKB-UniPathway"/>
</dbReference>
<dbReference type="InterPro" id="IPR003171">
    <property type="entry name" value="Mehydrof_redctse-like"/>
</dbReference>
<feature type="region of interest" description="Disordered" evidence="10">
    <location>
        <begin position="1"/>
        <end position="31"/>
    </location>
</feature>
<evidence type="ECO:0000256" key="2">
    <source>
        <dbReference type="ARBA" id="ARBA00004777"/>
    </source>
</evidence>
<dbReference type="PANTHER" id="PTHR45754">
    <property type="entry name" value="METHYLENETETRAHYDROFOLATE REDUCTASE"/>
    <property type="match status" value="1"/>
</dbReference>
<dbReference type="Pfam" id="PF21895">
    <property type="entry name" value="MTHFR_C"/>
    <property type="match status" value="1"/>
</dbReference>
<evidence type="ECO:0000256" key="10">
    <source>
        <dbReference type="SAM" id="MobiDB-lite"/>
    </source>
</evidence>
<dbReference type="KEGG" id="lak:106174355"/>
<keyword evidence="5" id="KW-0274">FAD</keyword>
<evidence type="ECO:0000256" key="4">
    <source>
        <dbReference type="ARBA" id="ARBA00022630"/>
    </source>
</evidence>
<comment type="cofactor">
    <cofactor evidence="1">
        <name>FAD</name>
        <dbReference type="ChEBI" id="CHEBI:57692"/>
    </cofactor>
</comment>
<dbReference type="OrthoDB" id="16284at2759"/>
<dbReference type="GO" id="GO:0005829">
    <property type="term" value="C:cytosol"/>
    <property type="evidence" value="ECO:0007669"/>
    <property type="project" value="TreeGrafter"/>
</dbReference>
<dbReference type="Pfam" id="PF02219">
    <property type="entry name" value="MTHFR"/>
    <property type="match status" value="1"/>
</dbReference>
<evidence type="ECO:0000256" key="7">
    <source>
        <dbReference type="ARBA" id="ARBA00034530"/>
    </source>
</evidence>
<dbReference type="InterPro" id="IPR029041">
    <property type="entry name" value="FAD-linked_oxidoreductase-like"/>
</dbReference>
<gene>
    <name evidence="13" type="primary">LOC106174355</name>
</gene>
<dbReference type="GO" id="GO:0106313">
    <property type="term" value="F:methylenetetrahydrofolate reductase (NADPH) activity"/>
    <property type="evidence" value="ECO:0007669"/>
    <property type="project" value="UniProtKB-EC"/>
</dbReference>
<protein>
    <recommendedName>
        <fullName evidence="7">methylenetetrahydrofolate reductase (NADPH)</fullName>
        <ecNumber evidence="7">1.5.1.53</ecNumber>
    </recommendedName>
</protein>
<dbReference type="GO" id="GO:0009086">
    <property type="term" value="P:methionine biosynthetic process"/>
    <property type="evidence" value="ECO:0007669"/>
    <property type="project" value="TreeGrafter"/>
</dbReference>
<keyword evidence="4" id="KW-0285">Flavoprotein</keyword>
<evidence type="ECO:0000256" key="9">
    <source>
        <dbReference type="RuleBase" id="RU004254"/>
    </source>
</evidence>
<dbReference type="UniPathway" id="UPA00193"/>
<dbReference type="CDD" id="cd00537">
    <property type="entry name" value="MTHFR"/>
    <property type="match status" value="1"/>
</dbReference>
<sequence length="507" mass="57457">MKDLQHSPDRSPQNGTPATPSPNSSRPESPGLLPYKYISLMDRIKAKIADDEPFFSLEFFPPKTEEGAVNLVARLERMLLGGPLFCDITWHSAGDPTSDKHTSSTAIAGTMLNYVGMETMLHLTCIGASKATMINQLERAKELGIRNILALRGDAKFGEEWKPEPDGFNYATDLVRFIRLHYGDYFVICVAGYPSGHPDCESYEADLQNLKTKVDAGADFIITQLIFQSKTFLKYVQDCRNIGITVPILPGIMPFQSYQSLRHITRLSKMEIPQEILDEVIPIKDNDEAIRNWGIDIAYRMCSEILAAKGAPGLHFYTLNREVATVSVLKRLGMWCEEPKRMLPWKPTANHIRCMEDVRPIFWRARQKSYVQRTSDWEDFPNGRWGDSSSAAFGALKDHYPFYLTSKSSHEELMSMWKKELNSEEDVWDVFYHYITGEAYDDGVKVTRLPWEDDEVTLETSLISSELASINRKGVLTINSQPRINCVPSTDPAVGWGSHDGYIFQKS</sequence>
<feature type="domain" description="MTHFR SAM-binding regulatory" evidence="11">
    <location>
        <begin position="340"/>
        <end position="507"/>
    </location>
</feature>
<evidence type="ECO:0000313" key="13">
    <source>
        <dbReference type="RefSeq" id="XP_013411345.1"/>
    </source>
</evidence>
<keyword evidence="6" id="KW-0560">Oxidoreductase</keyword>
<dbReference type="Gene3D" id="3.20.20.220">
    <property type="match status" value="1"/>
</dbReference>
<dbReference type="InParanoid" id="A0A1S3JLQ6"/>
<evidence type="ECO:0000259" key="11">
    <source>
        <dbReference type="Pfam" id="PF21895"/>
    </source>
</evidence>
<proteinExistence type="inferred from homology"/>
<dbReference type="PANTHER" id="PTHR45754:SF3">
    <property type="entry name" value="METHYLENETETRAHYDROFOLATE REDUCTASE (NADPH)"/>
    <property type="match status" value="1"/>
</dbReference>
<evidence type="ECO:0000256" key="3">
    <source>
        <dbReference type="ARBA" id="ARBA00006743"/>
    </source>
</evidence>
<evidence type="ECO:0000256" key="6">
    <source>
        <dbReference type="ARBA" id="ARBA00023002"/>
    </source>
</evidence>
<dbReference type="SUPFAM" id="SSF51730">
    <property type="entry name" value="FAD-linked oxidoreductase"/>
    <property type="match status" value="1"/>
</dbReference>
<evidence type="ECO:0000256" key="1">
    <source>
        <dbReference type="ARBA" id="ARBA00001974"/>
    </source>
</evidence>
<feature type="compositionally biased region" description="Polar residues" evidence="10">
    <location>
        <begin position="10"/>
        <end position="27"/>
    </location>
</feature>
<comment type="pathway">
    <text evidence="2 9">One-carbon metabolism; tetrahydrofolate interconversion.</text>
</comment>
<dbReference type="NCBIfam" id="TIGR00677">
    <property type="entry name" value="fadh2_euk"/>
    <property type="match status" value="1"/>
</dbReference>
<evidence type="ECO:0000256" key="5">
    <source>
        <dbReference type="ARBA" id="ARBA00022827"/>
    </source>
</evidence>
<keyword evidence="12" id="KW-1185">Reference proteome</keyword>
<dbReference type="STRING" id="7574.A0A1S3JLQ6"/>
<dbReference type="InterPro" id="IPR004621">
    <property type="entry name" value="Fadh2_euk"/>
</dbReference>
<dbReference type="GeneID" id="106174355"/>
<organism evidence="12 13">
    <name type="scientific">Lingula anatina</name>
    <name type="common">Brachiopod</name>
    <name type="synonym">Lingula unguis</name>
    <dbReference type="NCBI Taxonomy" id="7574"/>
    <lineage>
        <taxon>Eukaryota</taxon>
        <taxon>Metazoa</taxon>
        <taxon>Spiralia</taxon>
        <taxon>Lophotrochozoa</taxon>
        <taxon>Brachiopoda</taxon>
        <taxon>Linguliformea</taxon>
        <taxon>Lingulata</taxon>
        <taxon>Lingulida</taxon>
        <taxon>Linguloidea</taxon>
        <taxon>Lingulidae</taxon>
        <taxon>Lingula</taxon>
    </lineage>
</organism>
<name>A0A1S3JLQ6_LINAN</name>
<dbReference type="Proteomes" id="UP000085678">
    <property type="component" value="Unplaced"/>
</dbReference>
<accession>A0A1S3JLQ6</accession>
<evidence type="ECO:0000313" key="12">
    <source>
        <dbReference type="Proteomes" id="UP000085678"/>
    </source>
</evidence>
<comment type="similarity">
    <text evidence="3">Belongs to the methylenetetrahydrofolate reductase family.</text>
</comment>